<reference evidence="2 3" key="1">
    <citation type="journal article" date="2019" name="Int. J. Syst. Evol. Microbiol.">
        <title>The Global Catalogue of Microorganisms (GCM) 10K type strain sequencing project: providing services to taxonomists for standard genome sequencing and annotation.</title>
        <authorList>
            <consortium name="The Broad Institute Genomics Platform"/>
            <consortium name="The Broad Institute Genome Sequencing Center for Infectious Disease"/>
            <person name="Wu L."/>
            <person name="Ma J."/>
        </authorList>
    </citation>
    <scope>NUCLEOTIDE SEQUENCE [LARGE SCALE GENOMIC DNA]</scope>
    <source>
        <strain evidence="2 3">YIM 94188</strain>
    </source>
</reference>
<protein>
    <recommendedName>
        <fullName evidence="1">DUF7344 domain-containing protein</fullName>
    </recommendedName>
</protein>
<comment type="caution">
    <text evidence="2">The sequence shown here is derived from an EMBL/GenBank/DDBJ whole genome shotgun (WGS) entry which is preliminary data.</text>
</comment>
<dbReference type="RefSeq" id="WP_379697623.1">
    <property type="nucleotide sequence ID" value="NZ_JBHSXH010000015.1"/>
</dbReference>
<dbReference type="Pfam" id="PF24035">
    <property type="entry name" value="DUF7344"/>
    <property type="match status" value="1"/>
</dbReference>
<gene>
    <name evidence="2" type="ORF">ACFQEV_14925</name>
</gene>
<proteinExistence type="predicted"/>
<feature type="domain" description="DUF7344" evidence="1">
    <location>
        <begin position="13"/>
        <end position="91"/>
    </location>
</feature>
<evidence type="ECO:0000313" key="2">
    <source>
        <dbReference type="EMBL" id="MFC6826274.1"/>
    </source>
</evidence>
<sequence length="136" mass="15388">MSRSLSEFDTILDLCEDKHRRIVLAVLAEQQRSLTMDDLTKMVVKHDHQTPLTEISGEIVTRIKIGLRHAHIPKLEEAGLVDYDSDRQLVEPTAEFDRVEPHLSAILGADPELATSLWEERPACVTESNEDGEWTS</sequence>
<name>A0ABD5U1K9_9EURY</name>
<keyword evidence="3" id="KW-1185">Reference proteome</keyword>
<dbReference type="AlphaFoldDB" id="A0ABD5U1K9"/>
<organism evidence="2 3">
    <name type="scientific">Halopelagius fulvigenes</name>
    <dbReference type="NCBI Taxonomy" id="1198324"/>
    <lineage>
        <taxon>Archaea</taxon>
        <taxon>Methanobacteriati</taxon>
        <taxon>Methanobacteriota</taxon>
        <taxon>Stenosarchaea group</taxon>
        <taxon>Halobacteria</taxon>
        <taxon>Halobacteriales</taxon>
        <taxon>Haloferacaceae</taxon>
    </lineage>
</organism>
<accession>A0ABD5U1K9</accession>
<dbReference type="EMBL" id="JBHSXH010000015">
    <property type="protein sequence ID" value="MFC6826274.1"/>
    <property type="molecule type" value="Genomic_DNA"/>
</dbReference>
<dbReference type="InterPro" id="IPR055768">
    <property type="entry name" value="DUF7344"/>
</dbReference>
<dbReference type="Proteomes" id="UP001596408">
    <property type="component" value="Unassembled WGS sequence"/>
</dbReference>
<evidence type="ECO:0000313" key="3">
    <source>
        <dbReference type="Proteomes" id="UP001596408"/>
    </source>
</evidence>
<evidence type="ECO:0000259" key="1">
    <source>
        <dbReference type="Pfam" id="PF24035"/>
    </source>
</evidence>